<protein>
    <submittedName>
        <fullName evidence="2">Uncharacterized protein</fullName>
    </submittedName>
</protein>
<feature type="compositionally biased region" description="Polar residues" evidence="1">
    <location>
        <begin position="86"/>
        <end position="113"/>
    </location>
</feature>
<dbReference type="EMBL" id="CAXIEN010000291">
    <property type="protein sequence ID" value="CAL1291719.1"/>
    <property type="molecule type" value="Genomic_DNA"/>
</dbReference>
<gene>
    <name evidence="2" type="ORF">LARSCL_LOCUS17250</name>
</gene>
<feature type="region of interest" description="Disordered" evidence="1">
    <location>
        <begin position="412"/>
        <end position="479"/>
    </location>
</feature>
<accession>A0AAV2B7Z7</accession>
<feature type="compositionally biased region" description="Polar residues" evidence="1">
    <location>
        <begin position="200"/>
        <end position="212"/>
    </location>
</feature>
<proteinExistence type="predicted"/>
<dbReference type="Proteomes" id="UP001497382">
    <property type="component" value="Unassembled WGS sequence"/>
</dbReference>
<dbReference type="AlphaFoldDB" id="A0AAV2B7Z7"/>
<feature type="compositionally biased region" description="Polar residues" evidence="1">
    <location>
        <begin position="433"/>
        <end position="479"/>
    </location>
</feature>
<name>A0AAV2B7Z7_9ARAC</name>
<evidence type="ECO:0000313" key="2">
    <source>
        <dbReference type="EMBL" id="CAL1291719.1"/>
    </source>
</evidence>
<evidence type="ECO:0000256" key="1">
    <source>
        <dbReference type="SAM" id="MobiDB-lite"/>
    </source>
</evidence>
<evidence type="ECO:0000313" key="3">
    <source>
        <dbReference type="Proteomes" id="UP001497382"/>
    </source>
</evidence>
<feature type="compositionally biased region" description="Polar residues" evidence="1">
    <location>
        <begin position="220"/>
        <end position="233"/>
    </location>
</feature>
<feature type="region of interest" description="Disordered" evidence="1">
    <location>
        <begin position="42"/>
        <end position="127"/>
    </location>
</feature>
<reference evidence="2 3" key="1">
    <citation type="submission" date="2024-04" db="EMBL/GenBank/DDBJ databases">
        <authorList>
            <person name="Rising A."/>
            <person name="Reimegard J."/>
            <person name="Sonavane S."/>
            <person name="Akerstrom W."/>
            <person name="Nylinder S."/>
            <person name="Hedman E."/>
            <person name="Kallberg Y."/>
        </authorList>
    </citation>
    <scope>NUCLEOTIDE SEQUENCE [LARGE SCALE GENOMIC DNA]</scope>
</reference>
<keyword evidence="3" id="KW-1185">Reference proteome</keyword>
<sequence>MERSRITPRLRPRPYDLRRKVLLKNFFREQMTYIPHIRSTVETPSEVNNDSDFDGNDSNTNTNEGNILTPKKVQDNIVTPIPEPAPSTSNCSEKENSNNLDNSPVDETSSNMSEMEERPPSKFSRLSRFIENIDSRLSSKKNRRKGITKAKHELRSSKGILKPAGRKIIKDTESSAKVKAKSFFERFKSRREKKRNKSATSRISNLFGSRNPSPKCDSKVATTSTQSVQTDMSWSPDHYEKMELSHRSLLEENRLLSESLSSIITNTDFRSNSTQNSCVTDSYANNSDSSPAYFSHEQRPVTKTVGNESHSQPDDSSRTRILRSKSMQNRSDKKSLTSSRLRTRSFNCRYTKRPYNTDSFVTNEPRCCEQPYKAKVIPIATSVACRAKTRPSVLQSIDASPMYNTNTSSLLPTLSSKSGKAITRRTSMPERTYNWNNKPRPVRSSSMRENNRYSYTSARVSPRTNQPSPRRRSTTFNGYSCSVPFQDLPADAFY</sequence>
<organism evidence="2 3">
    <name type="scientific">Larinioides sclopetarius</name>
    <dbReference type="NCBI Taxonomy" id="280406"/>
    <lineage>
        <taxon>Eukaryota</taxon>
        <taxon>Metazoa</taxon>
        <taxon>Ecdysozoa</taxon>
        <taxon>Arthropoda</taxon>
        <taxon>Chelicerata</taxon>
        <taxon>Arachnida</taxon>
        <taxon>Araneae</taxon>
        <taxon>Araneomorphae</taxon>
        <taxon>Entelegynae</taxon>
        <taxon>Araneoidea</taxon>
        <taxon>Araneidae</taxon>
        <taxon>Larinioides</taxon>
    </lineage>
</organism>
<feature type="region of interest" description="Disordered" evidence="1">
    <location>
        <begin position="289"/>
        <end position="340"/>
    </location>
</feature>
<feature type="region of interest" description="Disordered" evidence="1">
    <location>
        <begin position="189"/>
        <end position="233"/>
    </location>
</feature>
<comment type="caution">
    <text evidence="2">The sequence shown here is derived from an EMBL/GenBank/DDBJ whole genome shotgun (WGS) entry which is preliminary data.</text>
</comment>